<dbReference type="InterPro" id="IPR042104">
    <property type="entry name" value="PKS_dehydratase_sf"/>
</dbReference>
<dbReference type="Pfam" id="PF00668">
    <property type="entry name" value="Condensation"/>
    <property type="match status" value="1"/>
</dbReference>
<dbReference type="InterPro" id="IPR049551">
    <property type="entry name" value="PKS_DH_C"/>
</dbReference>
<dbReference type="RefSeq" id="WP_138592499.1">
    <property type="nucleotide sequence ID" value="NZ_PNBX01000060.1"/>
</dbReference>
<reference evidence="2 3" key="1">
    <citation type="submission" date="2018-01" db="EMBL/GenBank/DDBJ databases">
        <authorList>
            <person name="Paulsen S."/>
            <person name="Gram L.K."/>
        </authorList>
    </citation>
    <scope>NUCLEOTIDE SEQUENCE [LARGE SCALE GENOMIC DNA]</scope>
    <source>
        <strain evidence="2 3">S3790</strain>
    </source>
</reference>
<evidence type="ECO:0000313" key="2">
    <source>
        <dbReference type="EMBL" id="TMO67381.1"/>
    </source>
</evidence>
<dbReference type="Pfam" id="PF14765">
    <property type="entry name" value="PS-DH"/>
    <property type="match status" value="1"/>
</dbReference>
<dbReference type="NCBIfam" id="TIGR01681">
    <property type="entry name" value="HAD-SF-IIIC"/>
    <property type="match status" value="1"/>
</dbReference>
<dbReference type="GO" id="GO:0031177">
    <property type="term" value="F:phosphopantetheine binding"/>
    <property type="evidence" value="ECO:0007669"/>
    <property type="project" value="TreeGrafter"/>
</dbReference>
<dbReference type="OrthoDB" id="323926at2"/>
<organism evidence="2 3">
    <name type="scientific">Pseudoalteromonas aurantia</name>
    <dbReference type="NCBI Taxonomy" id="43654"/>
    <lineage>
        <taxon>Bacteria</taxon>
        <taxon>Pseudomonadati</taxon>
        <taxon>Pseudomonadota</taxon>
        <taxon>Gammaproteobacteria</taxon>
        <taxon>Alteromonadales</taxon>
        <taxon>Pseudoalteromonadaceae</taxon>
        <taxon>Pseudoalteromonas</taxon>
    </lineage>
</organism>
<dbReference type="Gene3D" id="3.40.50.1000">
    <property type="entry name" value="HAD superfamily/HAD-like"/>
    <property type="match status" value="1"/>
</dbReference>
<dbReference type="InterPro" id="IPR006342">
    <property type="entry name" value="FkbM_mtfrase"/>
</dbReference>
<protein>
    <recommendedName>
        <fullName evidence="1">Carrier domain-containing protein</fullName>
    </recommendedName>
</protein>
<dbReference type="Gene3D" id="3.30.559.10">
    <property type="entry name" value="Chloramphenicol acetyltransferase-like domain"/>
    <property type="match status" value="1"/>
</dbReference>
<dbReference type="InterPro" id="IPR023213">
    <property type="entry name" value="CAT-like_dom_sf"/>
</dbReference>
<dbReference type="GO" id="GO:0043041">
    <property type="term" value="P:amino acid activation for nonribosomal peptide biosynthetic process"/>
    <property type="evidence" value="ECO:0007669"/>
    <property type="project" value="TreeGrafter"/>
</dbReference>
<dbReference type="PANTHER" id="PTHR45527">
    <property type="entry name" value="NONRIBOSOMAL PEPTIDE SYNTHETASE"/>
    <property type="match status" value="1"/>
</dbReference>
<dbReference type="Pfam" id="PF05050">
    <property type="entry name" value="Methyltransf_21"/>
    <property type="match status" value="1"/>
</dbReference>
<accession>A0A5S3V6T4</accession>
<dbReference type="SUPFAM" id="SSF47336">
    <property type="entry name" value="ACP-like"/>
    <property type="match status" value="1"/>
</dbReference>
<dbReference type="NCBIfam" id="TIGR01686">
    <property type="entry name" value="FkbH"/>
    <property type="match status" value="1"/>
</dbReference>
<dbReference type="Proteomes" id="UP000307217">
    <property type="component" value="Unassembled WGS sequence"/>
</dbReference>
<dbReference type="SUPFAM" id="SSF56784">
    <property type="entry name" value="HAD-like"/>
    <property type="match status" value="1"/>
</dbReference>
<evidence type="ECO:0000259" key="1">
    <source>
        <dbReference type="PROSITE" id="PS50075"/>
    </source>
</evidence>
<dbReference type="GO" id="GO:0005737">
    <property type="term" value="C:cytoplasm"/>
    <property type="evidence" value="ECO:0007669"/>
    <property type="project" value="TreeGrafter"/>
</dbReference>
<dbReference type="SUPFAM" id="SSF53335">
    <property type="entry name" value="S-adenosyl-L-methionine-dependent methyltransferases"/>
    <property type="match status" value="1"/>
</dbReference>
<dbReference type="InterPro" id="IPR009081">
    <property type="entry name" value="PP-bd_ACP"/>
</dbReference>
<dbReference type="SUPFAM" id="SSF52777">
    <property type="entry name" value="CoA-dependent acyltransferases"/>
    <property type="match status" value="2"/>
</dbReference>
<comment type="caution">
    <text evidence="2">The sequence shown here is derived from an EMBL/GenBank/DDBJ whole genome shotgun (WGS) entry which is preliminary data.</text>
</comment>
<dbReference type="InterPro" id="IPR023214">
    <property type="entry name" value="HAD_sf"/>
</dbReference>
<dbReference type="InterPro" id="IPR036736">
    <property type="entry name" value="ACP-like_sf"/>
</dbReference>
<gene>
    <name evidence="2" type="ORF">CWC19_14340</name>
</gene>
<dbReference type="PROSITE" id="PS50075">
    <property type="entry name" value="CARRIER"/>
    <property type="match status" value="1"/>
</dbReference>
<feature type="domain" description="Carrier" evidence="1">
    <location>
        <begin position="1096"/>
        <end position="1171"/>
    </location>
</feature>
<dbReference type="InterPro" id="IPR029063">
    <property type="entry name" value="SAM-dependent_MTases_sf"/>
</dbReference>
<dbReference type="EMBL" id="PNBX01000060">
    <property type="protein sequence ID" value="TMO67381.1"/>
    <property type="molecule type" value="Genomic_DNA"/>
</dbReference>
<dbReference type="InterPro" id="IPR001242">
    <property type="entry name" value="Condensation_dom"/>
</dbReference>
<evidence type="ECO:0000313" key="3">
    <source>
        <dbReference type="Proteomes" id="UP000307217"/>
    </source>
</evidence>
<sequence>MNNKNITPSNMFSGHKVNHESVVPGAYFVLQASRNNKHNTGAQYLQNVEFPALCFAQDFVDTDVEYQAEYASVILTHSGQPALKANLLPFPLTDGEVRPWSTEQSVQAQEQYEQLSYVGNTFLDNYRCVNFVKAVPDECIISHQEDLSETELLDACIHSLLIKNSELVKSTMVLKGIEQVWLSNQTLQAPLKVCFDNTVHTNATLTSDLCVYAQNGTLVCQLNGIVFTALDSKATQMVNVGGSFTLQPIAEALNALTSDSSLHVGTELYEYRHWQHFLLEPAIQSTSSLANVLILRPEDLIKRSPLDNEPNDLTTHSLPNGMEVAQINIYETDYLYKEIFLDRCYARNGVVIEDNDIVLDVGANIGMFSLYAINQANNVTVHAFEPSPMAAQCLASNVSGRGNVHVYQSGVSGHHGQACFTFYPKTSVFSGFFTDDEADFEAVRHVIYNQVKHITSSEDEVFLSELTEQMLSDRLEKQDIDCDLIGLSAFIEEQKIEKIGLLKIDAEKAELGILQAMTTEDFAKVRQICLEVHDEIGDNLKAAVTILEQNGFSVLVEVESELSNTGLYTVTAKRIAHEANTSQRTPCEKYGVELDLSTLEQALATYTSQSNVPLTVIIAPTQAKEPLAAELRAWCLKQTNQKNLQFVLPENLTADYPQLKAFSENIVAEAMIPFSQDWYAAAASCSLKYLSITQKQPHKVIVVDADNTLWHGVVGEVGVQGLEVHAQHKALQSRLLKQKAQGVLLALCSKNIEKDVVTALEQHPDMLLSSDDFIVKKVNWQAKSENITEIEDALSLSANSFIFIDDNEAECAEVAAQHPETLCLLFPSDESSATRLISQHWVFNEFEGNAFDAKRHQLYIDQGQRSTALKSSKSYADFIKDLGVEVQIAPVGEAQLERVSQLTSRTNQFNANKRSYSVNELIHKQQDEEILTLHAADKFGDYGLVGVALYQLQGATCLVENILLSCRALNKGIEHRFLRMIAQSALDNGCDEVHLQWQVTERNLPLRNFYGDIAKTFTQVPMKSPLCIEAVSLASLEFDPQTRSYEQTEPGNVKLEADNQGLPLRVLDALYMRSVDLDLLVEHAWPGFDSADIRIVGATSLQQTLAEIWGSVLGVAPNSLDDEFTSLGGRSLLLVRVLELIYQKFGVKLSLFDGIKYNALRTLAEKVEQEINGGASPQVCDTACDVDIPDISPTLQGLYFASLLNPSTSAYTVPILLSIDEVIVSDLLANAVQKIIVASPNLSTGYKQVGRDTKAAQIENTLQVESHDIETWTQGDIDGYLEKAAQRPVNIKTGPLVHLHVLCGKDSTLVLLVTHHLAVDLQSMELLLNNLKQVLSGQSIGEPLGVQRAFTQRIVSLEQSFIDEAMAHWQSRLSDAPILSLPVTDNAERQGLMGKGFTVSLSLESSITIKEKMQRSGQSDYVFLLAAYFQFLNNYSGDSKVVIGTPVSLRQGDEHQCIGNFVNQVPVVMQFNEDKTWAQLLEQTSKEVYASLQYREIPFLKLVKEFCDQPPSGRAGLTQTTFALHQPRASQSHIEYAFVPNEQSPQFSLGPYKAALKGMVQQCGQVDIAVECLEIRGRLHINIKYDTQLITEQDAVHFANKFISSLESL</sequence>
<dbReference type="GO" id="GO:0044550">
    <property type="term" value="P:secondary metabolite biosynthetic process"/>
    <property type="evidence" value="ECO:0007669"/>
    <property type="project" value="TreeGrafter"/>
</dbReference>
<dbReference type="Gene3D" id="3.30.559.30">
    <property type="entry name" value="Nonribosomal peptide synthetase, condensation domain"/>
    <property type="match status" value="1"/>
</dbReference>
<dbReference type="GO" id="GO:0003824">
    <property type="term" value="F:catalytic activity"/>
    <property type="evidence" value="ECO:0007669"/>
    <property type="project" value="InterPro"/>
</dbReference>
<dbReference type="InterPro" id="IPR010037">
    <property type="entry name" value="FkbH_domain"/>
</dbReference>
<dbReference type="Gene3D" id="3.10.129.110">
    <property type="entry name" value="Polyketide synthase dehydratase"/>
    <property type="match status" value="1"/>
</dbReference>
<dbReference type="Gene3D" id="3.40.50.150">
    <property type="entry name" value="Vaccinia Virus protein VP39"/>
    <property type="match status" value="1"/>
</dbReference>
<proteinExistence type="predicted"/>
<dbReference type="Gene3D" id="1.10.1200.10">
    <property type="entry name" value="ACP-like"/>
    <property type="match status" value="1"/>
</dbReference>
<dbReference type="NCBIfam" id="TIGR01444">
    <property type="entry name" value="fkbM_fam"/>
    <property type="match status" value="1"/>
</dbReference>
<name>A0A5S3V6T4_9GAMM</name>
<dbReference type="Pfam" id="PF00550">
    <property type="entry name" value="PP-binding"/>
    <property type="match status" value="1"/>
</dbReference>
<dbReference type="InterPro" id="IPR036412">
    <property type="entry name" value="HAD-like_sf"/>
</dbReference>
<dbReference type="Gene3D" id="3.40.630.30">
    <property type="match status" value="1"/>
</dbReference>
<dbReference type="PANTHER" id="PTHR45527:SF1">
    <property type="entry name" value="FATTY ACID SYNTHASE"/>
    <property type="match status" value="1"/>
</dbReference>
<dbReference type="InterPro" id="IPR010033">
    <property type="entry name" value="HAD_SF_ppase_IIIC"/>
</dbReference>
<reference evidence="3" key="2">
    <citation type="submission" date="2019-06" db="EMBL/GenBank/DDBJ databases">
        <title>Co-occurence of chitin degradation, pigmentation and bioactivity in marine Pseudoalteromonas.</title>
        <authorList>
            <person name="Sonnenschein E.C."/>
            <person name="Bech P.K."/>
        </authorList>
    </citation>
    <scope>NUCLEOTIDE SEQUENCE [LARGE SCALE GENOMIC DNA]</scope>
    <source>
        <strain evidence="3">S3790</strain>
    </source>
</reference>